<dbReference type="AlphaFoldDB" id="A0A0R3WX32"/>
<accession>A0A0R3WX32</accession>
<dbReference type="EMBL" id="UYWX01006975">
    <property type="protein sequence ID" value="VDM26663.1"/>
    <property type="molecule type" value="Genomic_DNA"/>
</dbReference>
<dbReference type="WBParaSite" id="TTAC_0000532201-mRNA-1">
    <property type="protein sequence ID" value="TTAC_0000532201-mRNA-1"/>
    <property type="gene ID" value="TTAC_0000532201"/>
</dbReference>
<dbReference type="OrthoDB" id="6234674at2759"/>
<sequence>MYNHKNFAGEYNITVNADISLDWRSHLRLLACHADVGDFKSVQQTFLVIHLST</sequence>
<evidence type="ECO:0000313" key="2">
    <source>
        <dbReference type="Proteomes" id="UP000274429"/>
    </source>
</evidence>
<organism evidence="3">
    <name type="scientific">Hydatigena taeniaeformis</name>
    <name type="common">Feline tapeworm</name>
    <name type="synonym">Taenia taeniaeformis</name>
    <dbReference type="NCBI Taxonomy" id="6205"/>
    <lineage>
        <taxon>Eukaryota</taxon>
        <taxon>Metazoa</taxon>
        <taxon>Spiralia</taxon>
        <taxon>Lophotrochozoa</taxon>
        <taxon>Platyhelminthes</taxon>
        <taxon>Cestoda</taxon>
        <taxon>Eucestoda</taxon>
        <taxon>Cyclophyllidea</taxon>
        <taxon>Taeniidae</taxon>
        <taxon>Hydatigera</taxon>
    </lineage>
</organism>
<evidence type="ECO:0000313" key="3">
    <source>
        <dbReference type="WBParaSite" id="TTAC_0000532201-mRNA-1"/>
    </source>
</evidence>
<protein>
    <submittedName>
        <fullName evidence="1 3">Uncharacterized protein</fullName>
    </submittedName>
</protein>
<proteinExistence type="predicted"/>
<reference evidence="1 2" key="2">
    <citation type="submission" date="2018-11" db="EMBL/GenBank/DDBJ databases">
        <authorList>
            <consortium name="Pathogen Informatics"/>
        </authorList>
    </citation>
    <scope>NUCLEOTIDE SEQUENCE [LARGE SCALE GENOMIC DNA]</scope>
</reference>
<dbReference type="Proteomes" id="UP000274429">
    <property type="component" value="Unassembled WGS sequence"/>
</dbReference>
<reference evidence="3" key="1">
    <citation type="submission" date="2017-02" db="UniProtKB">
        <authorList>
            <consortium name="WormBaseParasite"/>
        </authorList>
    </citation>
    <scope>IDENTIFICATION</scope>
</reference>
<name>A0A0R3WX32_HYDTA</name>
<gene>
    <name evidence="1" type="ORF">TTAC_LOCUS5307</name>
</gene>
<dbReference type="STRING" id="6205.A0A0R3WX32"/>
<keyword evidence="2" id="KW-1185">Reference proteome</keyword>
<evidence type="ECO:0000313" key="1">
    <source>
        <dbReference type="EMBL" id="VDM26663.1"/>
    </source>
</evidence>